<feature type="domain" description="Glycosyl transferase family 1" evidence="7">
    <location>
        <begin position="380"/>
        <end position="464"/>
    </location>
</feature>
<evidence type="ECO:0000256" key="5">
    <source>
        <dbReference type="ARBA" id="ARBA00022679"/>
    </source>
</evidence>
<comment type="subunit">
    <text evidence="2">Homodimer.</text>
</comment>
<dbReference type="GO" id="GO:0006006">
    <property type="term" value="P:glucose metabolic process"/>
    <property type="evidence" value="ECO:0007669"/>
    <property type="project" value="UniProtKB-KW"/>
</dbReference>
<dbReference type="InterPro" id="IPR049438">
    <property type="entry name" value="TreT_GT1"/>
</dbReference>
<dbReference type="InterPro" id="IPR001296">
    <property type="entry name" value="Glyco_trans_1"/>
</dbReference>
<sequence length="489" mass="54764">MVRLIEPQHHLGLDDYEVFTHLSTAVRDLQREARTLGPLFEGRRVWMVNSTAHGGGVAELLPPMVTLMSELGLDTRWLVLDTDDDEFFRLTKRLHNLVQGQGDPTLGDAERELYEKVNRQTADEIAEYLSPGDVLVIHDPQPMAAGAFLRQTHDVVAIWRCHIGLDEQTPETEAAWQFLCTYAEPYDHAVFSAPEYIPDCLSRKSTIIHPAIDPLSHKNRELDVHKLVGILSAAELVEPTHPTPGAEFSAPARRFQRDGTWEPATQPEDFGLLFRPIVTQISRWDRLKGYVPLLNGFAELKAGLPGDLDDDDLPQRILDLTRLVLAGPDPDSIQDDPEAQEVLGEICDAYLKLPAELQDDIAIISIPMASPKENALIVNALHRCSDIVVQNSLREGFGLTATEAMWKRLATVGTRAAGLRQQIRDGLNGYLIRDPEAPGDVADVLRMLLGDQKRREALGHSAQQRVHNDFLIFTQIRRWLELIADTVND</sequence>
<comment type="similarity">
    <text evidence="1">Belongs to the glycosyltransferase group 1 family. Glycosyltransferase 4 subfamily.</text>
</comment>
<dbReference type="InterPro" id="IPR052078">
    <property type="entry name" value="Trehalose_Metab_GTase"/>
</dbReference>
<keyword evidence="10" id="KW-1185">Reference proteome</keyword>
<evidence type="ECO:0000259" key="8">
    <source>
        <dbReference type="Pfam" id="PF21269"/>
    </source>
</evidence>
<keyword evidence="3" id="KW-0313">Glucose metabolism</keyword>
<evidence type="ECO:0000256" key="6">
    <source>
        <dbReference type="ARBA" id="ARBA00023277"/>
    </source>
</evidence>
<evidence type="ECO:0000256" key="4">
    <source>
        <dbReference type="ARBA" id="ARBA00022676"/>
    </source>
</evidence>
<evidence type="ECO:0000256" key="1">
    <source>
        <dbReference type="ARBA" id="ARBA00009481"/>
    </source>
</evidence>
<dbReference type="PANTHER" id="PTHR47779:SF1">
    <property type="entry name" value="SYNTHASE (CCG-9), PUTATIVE (AFU_ORTHOLOGUE AFUA_3G12100)-RELATED"/>
    <property type="match status" value="1"/>
</dbReference>
<dbReference type="Pfam" id="PF00534">
    <property type="entry name" value="Glycos_transf_1"/>
    <property type="match status" value="1"/>
</dbReference>
<keyword evidence="4" id="KW-0328">Glycosyltransferase</keyword>
<dbReference type="Gene3D" id="3.40.50.2000">
    <property type="entry name" value="Glycogen Phosphorylase B"/>
    <property type="match status" value="2"/>
</dbReference>
<dbReference type="AlphaFoldDB" id="A0A7K3M0J5"/>
<protein>
    <submittedName>
        <fullName evidence="9">Glycosyltransferase</fullName>
    </submittedName>
</protein>
<comment type="caution">
    <text evidence="9">The sequence shown here is derived from an EMBL/GenBank/DDBJ whole genome shotgun (WGS) entry which is preliminary data.</text>
</comment>
<evidence type="ECO:0000313" key="9">
    <source>
        <dbReference type="EMBL" id="NDL56816.1"/>
    </source>
</evidence>
<evidence type="ECO:0000313" key="10">
    <source>
        <dbReference type="Proteomes" id="UP000460435"/>
    </source>
</evidence>
<reference evidence="9 10" key="1">
    <citation type="submission" date="2019-11" db="EMBL/GenBank/DDBJ databases">
        <authorList>
            <person name="Li X.-J."/>
            <person name="Feng X.-M."/>
        </authorList>
    </citation>
    <scope>NUCLEOTIDE SEQUENCE [LARGE SCALE GENOMIC DNA]</scope>
    <source>
        <strain evidence="9 10">XMNu-373</strain>
    </source>
</reference>
<evidence type="ECO:0000259" key="7">
    <source>
        <dbReference type="Pfam" id="PF00534"/>
    </source>
</evidence>
<dbReference type="Proteomes" id="UP000460435">
    <property type="component" value="Unassembled WGS sequence"/>
</dbReference>
<evidence type="ECO:0000256" key="3">
    <source>
        <dbReference type="ARBA" id="ARBA00022526"/>
    </source>
</evidence>
<keyword evidence="6" id="KW-0119">Carbohydrate metabolism</keyword>
<dbReference type="RefSeq" id="WP_162449521.1">
    <property type="nucleotide sequence ID" value="NZ_WLZY01000002.1"/>
</dbReference>
<dbReference type="SUPFAM" id="SSF53756">
    <property type="entry name" value="UDP-Glycosyltransferase/glycogen phosphorylase"/>
    <property type="match status" value="1"/>
</dbReference>
<accession>A0A7K3M0J5</accession>
<evidence type="ECO:0000256" key="2">
    <source>
        <dbReference type="ARBA" id="ARBA00011738"/>
    </source>
</evidence>
<dbReference type="EMBL" id="WLZY01000002">
    <property type="protein sequence ID" value="NDL56816.1"/>
    <property type="molecule type" value="Genomic_DNA"/>
</dbReference>
<organism evidence="9 10">
    <name type="scientific">Phytoactinopolyspora mesophila</name>
    <dbReference type="NCBI Taxonomy" id="2650750"/>
    <lineage>
        <taxon>Bacteria</taxon>
        <taxon>Bacillati</taxon>
        <taxon>Actinomycetota</taxon>
        <taxon>Actinomycetes</taxon>
        <taxon>Jiangellales</taxon>
        <taxon>Jiangellaceae</taxon>
        <taxon>Phytoactinopolyspora</taxon>
    </lineage>
</organism>
<feature type="domain" description="Trehalose synthase N-terminal" evidence="8">
    <location>
        <begin position="47"/>
        <end position="198"/>
    </location>
</feature>
<dbReference type="PANTHER" id="PTHR47779">
    <property type="entry name" value="SYNTHASE (CCG-9), PUTATIVE (AFU_ORTHOLOGUE AFUA_3G12100)-RELATED"/>
    <property type="match status" value="1"/>
</dbReference>
<name>A0A7K3M0J5_9ACTN</name>
<keyword evidence="5 9" id="KW-0808">Transferase</keyword>
<dbReference type="Pfam" id="PF21269">
    <property type="entry name" value="TreT_GT1"/>
    <property type="match status" value="1"/>
</dbReference>
<gene>
    <name evidence="9" type="ORF">F7O44_06995</name>
</gene>
<dbReference type="GO" id="GO:0016757">
    <property type="term" value="F:glycosyltransferase activity"/>
    <property type="evidence" value="ECO:0007669"/>
    <property type="project" value="UniProtKB-KW"/>
</dbReference>
<proteinExistence type="inferred from homology"/>